<accession>A0A2V5I1J6</accession>
<name>A0A2V5I1J6_9EURO</name>
<dbReference type="Proteomes" id="UP000248817">
    <property type="component" value="Unassembled WGS sequence"/>
</dbReference>
<organism evidence="2 3">
    <name type="scientific">Aspergillus indologenus CBS 114.80</name>
    <dbReference type="NCBI Taxonomy" id="1450541"/>
    <lineage>
        <taxon>Eukaryota</taxon>
        <taxon>Fungi</taxon>
        <taxon>Dikarya</taxon>
        <taxon>Ascomycota</taxon>
        <taxon>Pezizomycotina</taxon>
        <taxon>Eurotiomycetes</taxon>
        <taxon>Eurotiomycetidae</taxon>
        <taxon>Eurotiales</taxon>
        <taxon>Aspergillaceae</taxon>
        <taxon>Aspergillus</taxon>
        <taxon>Aspergillus subgen. Circumdati</taxon>
    </lineage>
</organism>
<gene>
    <name evidence="2" type="ORF">BP00DRAFT_457671</name>
</gene>
<feature type="compositionally biased region" description="Basic and acidic residues" evidence="1">
    <location>
        <begin position="124"/>
        <end position="139"/>
    </location>
</feature>
<reference evidence="2 3" key="1">
    <citation type="submission" date="2018-02" db="EMBL/GenBank/DDBJ databases">
        <title>The genomes of Aspergillus section Nigri reveals drivers in fungal speciation.</title>
        <authorList>
            <consortium name="DOE Joint Genome Institute"/>
            <person name="Vesth T.C."/>
            <person name="Nybo J."/>
            <person name="Theobald S."/>
            <person name="Brandl J."/>
            <person name="Frisvad J.C."/>
            <person name="Nielsen K.F."/>
            <person name="Lyhne E.K."/>
            <person name="Kogle M.E."/>
            <person name="Kuo A."/>
            <person name="Riley R."/>
            <person name="Clum A."/>
            <person name="Nolan M."/>
            <person name="Lipzen A."/>
            <person name="Salamov A."/>
            <person name="Henrissat B."/>
            <person name="Wiebenga A."/>
            <person name="De vries R.P."/>
            <person name="Grigoriev I.V."/>
            <person name="Mortensen U.H."/>
            <person name="Andersen M.R."/>
            <person name="Baker S.E."/>
        </authorList>
    </citation>
    <scope>NUCLEOTIDE SEQUENCE [LARGE SCALE GENOMIC DNA]</scope>
    <source>
        <strain evidence="2 3">CBS 114.80</strain>
    </source>
</reference>
<feature type="region of interest" description="Disordered" evidence="1">
    <location>
        <begin position="50"/>
        <end position="161"/>
    </location>
</feature>
<evidence type="ECO:0000256" key="1">
    <source>
        <dbReference type="SAM" id="MobiDB-lite"/>
    </source>
</evidence>
<evidence type="ECO:0000313" key="2">
    <source>
        <dbReference type="EMBL" id="PYI30655.1"/>
    </source>
</evidence>
<evidence type="ECO:0000313" key="3">
    <source>
        <dbReference type="Proteomes" id="UP000248817"/>
    </source>
</evidence>
<proteinExistence type="predicted"/>
<sequence length="161" mass="17608">MPMTWNDTADAKLLLAILKTANVKPDYERIAQYLGPECTPTAAQRRIRRLRERACLEPTTADGQPALPSTPTRDGADAVDPASAQGTPASVPKKRGRPRKVKEEGDAEAEAPVTAKKRGRAKTVKSEQMDEEDPHPKPEDGDDGAQPVYQSIEDAYLMEEV</sequence>
<protein>
    <recommendedName>
        <fullName evidence="4">AT hook motif protein</fullName>
    </recommendedName>
</protein>
<dbReference type="EMBL" id="KZ825513">
    <property type="protein sequence ID" value="PYI30655.1"/>
    <property type="molecule type" value="Genomic_DNA"/>
</dbReference>
<evidence type="ECO:0008006" key="4">
    <source>
        <dbReference type="Google" id="ProtNLM"/>
    </source>
</evidence>
<dbReference type="AlphaFoldDB" id="A0A2V5I1J6"/>
<keyword evidence="3" id="KW-1185">Reference proteome</keyword>